<dbReference type="EMBL" id="JABBPG010000002">
    <property type="protein sequence ID" value="NOU50028.1"/>
    <property type="molecule type" value="Genomic_DNA"/>
</dbReference>
<feature type="domain" description="Tail specific protease" evidence="1">
    <location>
        <begin position="112"/>
        <end position="307"/>
    </location>
</feature>
<organism evidence="2 3">
    <name type="scientific">Pseudoalteromonas caenipelagi</name>
    <dbReference type="NCBI Taxonomy" id="2726988"/>
    <lineage>
        <taxon>Bacteria</taxon>
        <taxon>Pseudomonadati</taxon>
        <taxon>Pseudomonadota</taxon>
        <taxon>Gammaproteobacteria</taxon>
        <taxon>Alteromonadales</taxon>
        <taxon>Pseudoalteromonadaceae</taxon>
        <taxon>Pseudoalteromonas</taxon>
    </lineage>
</organism>
<evidence type="ECO:0000313" key="3">
    <source>
        <dbReference type="Proteomes" id="UP000586305"/>
    </source>
</evidence>
<protein>
    <submittedName>
        <fullName evidence="2">S41 family peptidase</fullName>
    </submittedName>
</protein>
<evidence type="ECO:0000259" key="1">
    <source>
        <dbReference type="SMART" id="SM00245"/>
    </source>
</evidence>
<dbReference type="Gene3D" id="3.90.226.10">
    <property type="entry name" value="2-enoyl-CoA Hydratase, Chain A, domain 1"/>
    <property type="match status" value="1"/>
</dbReference>
<dbReference type="Gene3D" id="3.30.750.44">
    <property type="match status" value="1"/>
</dbReference>
<dbReference type="Pfam" id="PF03572">
    <property type="entry name" value="Peptidase_S41"/>
    <property type="match status" value="1"/>
</dbReference>
<gene>
    <name evidence="2" type="ORF">HG263_05685</name>
</gene>
<dbReference type="SUPFAM" id="SSF52096">
    <property type="entry name" value="ClpP/crotonase"/>
    <property type="match status" value="1"/>
</dbReference>
<comment type="caution">
    <text evidence="2">The sequence shown here is derived from an EMBL/GenBank/DDBJ whole genome shotgun (WGS) entry which is preliminary data.</text>
</comment>
<name>A0A849VAZ7_9GAMM</name>
<dbReference type="GO" id="GO:0006508">
    <property type="term" value="P:proteolysis"/>
    <property type="evidence" value="ECO:0007669"/>
    <property type="project" value="InterPro"/>
</dbReference>
<proteinExistence type="predicted"/>
<dbReference type="PANTHER" id="PTHR11261">
    <property type="entry name" value="INTERPHOTORECEPTOR RETINOID-BINDING PROTEIN"/>
    <property type="match status" value="1"/>
</dbReference>
<reference evidence="2 3" key="1">
    <citation type="submission" date="2020-04" db="EMBL/GenBank/DDBJ databases">
        <title>Pseudoalteromonas caenipelagi sp. nov., isolated from a tidal flat.</title>
        <authorList>
            <person name="Park S."/>
            <person name="Yoon J.-H."/>
        </authorList>
    </citation>
    <scope>NUCLEOTIDE SEQUENCE [LARGE SCALE GENOMIC DNA]</scope>
    <source>
        <strain evidence="2 3">JBTF-M23</strain>
    </source>
</reference>
<dbReference type="PANTHER" id="PTHR11261:SF3">
    <property type="entry name" value="RETINOL-BINDING PROTEIN 3"/>
    <property type="match status" value="1"/>
</dbReference>
<sequence length="319" mass="36114">MKTIRLFLSTMLCVWCLILLPECKVYAQGQTDLLQEREQIAAIEKIAELISLNYVLPDMGLKVESALYDAQKQGQFAHINSKKQFINEVGKFLRAYSKDGHLGLTPMPIDKNVTHILTEKKENRINNFALEQAKVLPGNIGYFKINKFHPDERAKKLASYALNFLSHTSHLVIDLRDSTGGSMELVTHLVSHFVQADRHLWDMYDKEGLSYRVASVEVSSEPYLQKIPITILTAKGSISAAEFFTYTLKHLGRARIVGEQTEGLAHATGARKVNEWLILRLPLMRPISPITKTNWERVGVKPDVEMAEEGALDWVLNNL</sequence>
<accession>A0A849VAZ7</accession>
<dbReference type="SMART" id="SM00245">
    <property type="entry name" value="TSPc"/>
    <property type="match status" value="1"/>
</dbReference>
<evidence type="ECO:0000313" key="2">
    <source>
        <dbReference type="EMBL" id="NOU50028.1"/>
    </source>
</evidence>
<keyword evidence="3" id="KW-1185">Reference proteome</keyword>
<dbReference type="InterPro" id="IPR005151">
    <property type="entry name" value="Tail-specific_protease"/>
</dbReference>
<dbReference type="InterPro" id="IPR029045">
    <property type="entry name" value="ClpP/crotonase-like_dom_sf"/>
</dbReference>
<dbReference type="GO" id="GO:0008236">
    <property type="term" value="F:serine-type peptidase activity"/>
    <property type="evidence" value="ECO:0007669"/>
    <property type="project" value="InterPro"/>
</dbReference>
<dbReference type="Proteomes" id="UP000586305">
    <property type="component" value="Unassembled WGS sequence"/>
</dbReference>
<dbReference type="RefSeq" id="WP_171625107.1">
    <property type="nucleotide sequence ID" value="NZ_JABBPG010000002.1"/>
</dbReference>
<dbReference type="AlphaFoldDB" id="A0A849VAZ7"/>
<dbReference type="CDD" id="cd07563">
    <property type="entry name" value="Peptidase_S41_IRBP"/>
    <property type="match status" value="1"/>
</dbReference>
<dbReference type="Pfam" id="PF11918">
    <property type="entry name" value="Peptidase_S41_N"/>
    <property type="match status" value="1"/>
</dbReference>